<protein>
    <submittedName>
        <fullName evidence="1">RecA-family ATPase</fullName>
    </submittedName>
</protein>
<reference evidence="1 2" key="1">
    <citation type="submission" date="2020-08" db="EMBL/GenBank/DDBJ databases">
        <title>Genomic Encyclopedia of Type Strains, Phase IV (KMG-IV): sequencing the most valuable type-strain genomes for metagenomic binning, comparative biology and taxonomic classification.</title>
        <authorList>
            <person name="Goeker M."/>
        </authorList>
    </citation>
    <scope>NUCLEOTIDE SEQUENCE [LARGE SCALE GENOMIC DNA]</scope>
    <source>
        <strain evidence="1 2">DSM 104969</strain>
    </source>
</reference>
<dbReference type="Pfam" id="PF13481">
    <property type="entry name" value="AAA_25"/>
    <property type="match status" value="1"/>
</dbReference>
<organism evidence="1 2">
    <name type="scientific">Dysgonomonas hofstadii</name>
    <dbReference type="NCBI Taxonomy" id="637886"/>
    <lineage>
        <taxon>Bacteria</taxon>
        <taxon>Pseudomonadati</taxon>
        <taxon>Bacteroidota</taxon>
        <taxon>Bacteroidia</taxon>
        <taxon>Bacteroidales</taxon>
        <taxon>Dysgonomonadaceae</taxon>
        <taxon>Dysgonomonas</taxon>
    </lineage>
</organism>
<evidence type="ECO:0000313" key="2">
    <source>
        <dbReference type="Proteomes" id="UP000555103"/>
    </source>
</evidence>
<dbReference type="Proteomes" id="UP000555103">
    <property type="component" value="Unassembled WGS sequence"/>
</dbReference>
<accession>A0A840CSK5</accession>
<dbReference type="AlphaFoldDB" id="A0A840CSK5"/>
<dbReference type="RefSeq" id="WP_183308492.1">
    <property type="nucleotide sequence ID" value="NZ_JACIEP010000016.1"/>
</dbReference>
<name>A0A840CSK5_9BACT</name>
<sequence length="327" mass="37124">MEATNNMINNNSSVNLAKNSVWQQYGITGEQLLNNPIKEIPCILTPIFQQVGLACIAGSSDTGKSSFLRNLCMNVVSGKKDFVGFSINAIHRRAIYVSSEDDEQAINYLIQKQNSDLDISPSDLQGLIYIFDTENLLKKLDRMLEEQPVDIVCIDAFGDIYSGGMNDNNQVRNFLNQYSQLAQKHKCLVIFLHHNGKRTENQAPSKNNLIGSQGFEAKMRLVLDLRCDTVEANIRHLCILKGNYLASDAKNESYKLRFTENMTFEDTGDRVAFEFLKKTDDDDRLKYEQILEYQKEGLTQDEMAKKMGFANRSSISRLIKKFKGLSQ</sequence>
<comment type="caution">
    <text evidence="1">The sequence shown here is derived from an EMBL/GenBank/DDBJ whole genome shotgun (WGS) entry which is preliminary data.</text>
</comment>
<dbReference type="SUPFAM" id="SSF52540">
    <property type="entry name" value="P-loop containing nucleoside triphosphate hydrolases"/>
    <property type="match status" value="1"/>
</dbReference>
<keyword evidence="2" id="KW-1185">Reference proteome</keyword>
<evidence type="ECO:0000313" key="1">
    <source>
        <dbReference type="EMBL" id="MBB4037659.1"/>
    </source>
</evidence>
<proteinExistence type="predicted"/>
<dbReference type="Gene3D" id="3.40.50.300">
    <property type="entry name" value="P-loop containing nucleotide triphosphate hydrolases"/>
    <property type="match status" value="1"/>
</dbReference>
<gene>
    <name evidence="1" type="ORF">GGR21_003580</name>
</gene>
<dbReference type="InterPro" id="IPR027417">
    <property type="entry name" value="P-loop_NTPase"/>
</dbReference>
<dbReference type="EMBL" id="JACIEP010000016">
    <property type="protein sequence ID" value="MBB4037659.1"/>
    <property type="molecule type" value="Genomic_DNA"/>
</dbReference>